<dbReference type="Proteomes" id="UP000799536">
    <property type="component" value="Unassembled WGS sequence"/>
</dbReference>
<keyword evidence="4" id="KW-1185">Reference proteome</keyword>
<feature type="compositionally biased region" description="Low complexity" evidence="1">
    <location>
        <begin position="105"/>
        <end position="125"/>
    </location>
</feature>
<feature type="compositionally biased region" description="Polar residues" evidence="1">
    <location>
        <begin position="466"/>
        <end position="502"/>
    </location>
</feature>
<proteinExistence type="predicted"/>
<feature type="region of interest" description="Disordered" evidence="1">
    <location>
        <begin position="334"/>
        <end position="364"/>
    </location>
</feature>
<feature type="region of interest" description="Disordered" evidence="1">
    <location>
        <begin position="1"/>
        <end position="83"/>
    </location>
</feature>
<feature type="compositionally biased region" description="Polar residues" evidence="1">
    <location>
        <begin position="25"/>
        <end position="37"/>
    </location>
</feature>
<feature type="compositionally biased region" description="Polar residues" evidence="1">
    <location>
        <begin position="51"/>
        <end position="64"/>
    </location>
</feature>
<gene>
    <name evidence="3" type="ORF">GQ43DRAFT_143377</name>
</gene>
<feature type="region of interest" description="Disordered" evidence="1">
    <location>
        <begin position="98"/>
        <end position="143"/>
    </location>
</feature>
<feature type="compositionally biased region" description="Low complexity" evidence="1">
    <location>
        <begin position="251"/>
        <end position="269"/>
    </location>
</feature>
<feature type="compositionally biased region" description="Polar residues" evidence="1">
    <location>
        <begin position="417"/>
        <end position="429"/>
    </location>
</feature>
<feature type="domain" description="BZIP" evidence="2">
    <location>
        <begin position="342"/>
        <end position="356"/>
    </location>
</feature>
<dbReference type="PROSITE" id="PS00036">
    <property type="entry name" value="BZIP_BASIC"/>
    <property type="match status" value="1"/>
</dbReference>
<dbReference type="GO" id="GO:0003700">
    <property type="term" value="F:DNA-binding transcription factor activity"/>
    <property type="evidence" value="ECO:0007669"/>
    <property type="project" value="InterPro"/>
</dbReference>
<feature type="compositionally biased region" description="Polar residues" evidence="1">
    <location>
        <begin position="1"/>
        <end position="13"/>
    </location>
</feature>
<sequence length="545" mass="59124">MSRTGASGSQSVVTEDASHRIVQHTAPQPSPNTSQPAMRSALAGKAREGPASSTSLPPLRYTNTPPTPSSERRSGNPLGVQSILNPQNDQLEQLHRRRSGTHIESPSPIESHPPSSLPSISRPTSVDSTQEDHALNRRFPGPGRVHARHLLNPNPRSPKVHHTPSLGVLNPPTGTIDAHQSPFLSPSTRPFGLEGVTTHPALPTPPPMVRPGYFAVAPSTVPTPPPGMARNDLRRASTGFPPSGSASPMTSYSPYSQPASAASSQYEPSGSSRPSSYIHVPGSTQSQETNSAASVENERSLIPMTSSGSQHTYQLMDYISRAGQNMQIPVDVRAASKDANEKRKRNAGASARFRARRKEKELQASTTIQNLQQQLREADEDVEYYRSERNYFRSIAFQQPGAERIITRPASPRLRRVSTQSMAPTSIKTEGSGSSYSGYSEMSDAREPERNVRRRTSSYHPPAGPNASTVNGSGGQHQAFSTSTFCSANSGPPAQSQAQADQRNPAHQYEAHDQRPLPEMHQPPPQRPVLRDPFANGTGRYENRN</sequence>
<reference evidence="3" key="1">
    <citation type="journal article" date="2020" name="Stud. Mycol.">
        <title>101 Dothideomycetes genomes: a test case for predicting lifestyles and emergence of pathogens.</title>
        <authorList>
            <person name="Haridas S."/>
            <person name="Albert R."/>
            <person name="Binder M."/>
            <person name="Bloem J."/>
            <person name="Labutti K."/>
            <person name="Salamov A."/>
            <person name="Andreopoulos B."/>
            <person name="Baker S."/>
            <person name="Barry K."/>
            <person name="Bills G."/>
            <person name="Bluhm B."/>
            <person name="Cannon C."/>
            <person name="Castanera R."/>
            <person name="Culley D."/>
            <person name="Daum C."/>
            <person name="Ezra D."/>
            <person name="Gonzalez J."/>
            <person name="Henrissat B."/>
            <person name="Kuo A."/>
            <person name="Liang C."/>
            <person name="Lipzen A."/>
            <person name="Lutzoni F."/>
            <person name="Magnuson J."/>
            <person name="Mondo S."/>
            <person name="Nolan M."/>
            <person name="Ohm R."/>
            <person name="Pangilinan J."/>
            <person name="Park H.-J."/>
            <person name="Ramirez L."/>
            <person name="Alfaro M."/>
            <person name="Sun H."/>
            <person name="Tritt A."/>
            <person name="Yoshinaga Y."/>
            <person name="Zwiers L.-H."/>
            <person name="Turgeon B."/>
            <person name="Goodwin S."/>
            <person name="Spatafora J."/>
            <person name="Crous P."/>
            <person name="Grigoriev I."/>
        </authorList>
    </citation>
    <scope>NUCLEOTIDE SEQUENCE</scope>
    <source>
        <strain evidence="3">ATCC 74209</strain>
    </source>
</reference>
<protein>
    <recommendedName>
        <fullName evidence="2">BZIP domain-containing protein</fullName>
    </recommendedName>
</protein>
<dbReference type="CDD" id="cd14705">
    <property type="entry name" value="bZIP_Zip1"/>
    <property type="match status" value="1"/>
</dbReference>
<dbReference type="AlphaFoldDB" id="A0A9P4JIB2"/>
<evidence type="ECO:0000256" key="1">
    <source>
        <dbReference type="SAM" id="MobiDB-lite"/>
    </source>
</evidence>
<evidence type="ECO:0000313" key="4">
    <source>
        <dbReference type="Proteomes" id="UP000799536"/>
    </source>
</evidence>
<feature type="compositionally biased region" description="Low complexity" evidence="1">
    <location>
        <begin position="431"/>
        <end position="440"/>
    </location>
</feature>
<feature type="region of interest" description="Disordered" evidence="1">
    <location>
        <begin position="403"/>
        <end position="545"/>
    </location>
</feature>
<feature type="compositionally biased region" description="Basic and acidic residues" evidence="1">
    <location>
        <begin position="509"/>
        <end position="518"/>
    </location>
</feature>
<evidence type="ECO:0000259" key="2">
    <source>
        <dbReference type="PROSITE" id="PS00036"/>
    </source>
</evidence>
<evidence type="ECO:0000313" key="3">
    <source>
        <dbReference type="EMBL" id="KAF2198794.1"/>
    </source>
</evidence>
<comment type="caution">
    <text evidence="3">The sequence shown here is derived from an EMBL/GenBank/DDBJ whole genome shotgun (WGS) entry which is preliminary data.</text>
</comment>
<dbReference type="InterPro" id="IPR004827">
    <property type="entry name" value="bZIP"/>
</dbReference>
<accession>A0A9P4JIB2</accession>
<feature type="compositionally biased region" description="Polar residues" evidence="1">
    <location>
        <begin position="282"/>
        <end position="294"/>
    </location>
</feature>
<dbReference type="OrthoDB" id="2247093at2759"/>
<feature type="region of interest" description="Disordered" evidence="1">
    <location>
        <begin position="220"/>
        <end position="296"/>
    </location>
</feature>
<dbReference type="EMBL" id="ML994117">
    <property type="protein sequence ID" value="KAF2198794.1"/>
    <property type="molecule type" value="Genomic_DNA"/>
</dbReference>
<name>A0A9P4JIB2_9PLEO</name>
<organism evidence="3 4">
    <name type="scientific">Delitschia confertaspora ATCC 74209</name>
    <dbReference type="NCBI Taxonomy" id="1513339"/>
    <lineage>
        <taxon>Eukaryota</taxon>
        <taxon>Fungi</taxon>
        <taxon>Dikarya</taxon>
        <taxon>Ascomycota</taxon>
        <taxon>Pezizomycotina</taxon>
        <taxon>Dothideomycetes</taxon>
        <taxon>Pleosporomycetidae</taxon>
        <taxon>Pleosporales</taxon>
        <taxon>Delitschiaceae</taxon>
        <taxon>Delitschia</taxon>
    </lineage>
</organism>